<dbReference type="Proteomes" id="UP000886723">
    <property type="component" value="Unassembled WGS sequence"/>
</dbReference>
<dbReference type="Pfam" id="PF01895">
    <property type="entry name" value="PhoU"/>
    <property type="match status" value="2"/>
</dbReference>
<dbReference type="PANTHER" id="PTHR42930">
    <property type="entry name" value="PHOSPHATE-SPECIFIC TRANSPORT SYSTEM ACCESSORY PROTEIN PHOU"/>
    <property type="match status" value="1"/>
</dbReference>
<evidence type="ECO:0000256" key="1">
    <source>
        <dbReference type="ARBA" id="ARBA00004496"/>
    </source>
</evidence>
<sequence length="217" mass="24728">MMRGNYTRELDEVSLRIQNMGTQIGEAVEKTRIALENVDAKAARELIDGDEVFDQMNLEIEQECLNMVVLQAPVAGDWRRLASIMRMVADLERIADHCSDIAEYIIKLSQGDKVKLPVNFDNMFRLVIKMLDATVKAFIDLDTDAALKAAGKDDIQDDYFETTVEELVSLMREDPAHISQYVDYLMIAKYLERMSDHTTNLAEWIAYIAKGELTNVQ</sequence>
<name>A0A9D1T5E5_9FIRM</name>
<dbReference type="PANTHER" id="PTHR42930:SF3">
    <property type="entry name" value="PHOSPHATE-SPECIFIC TRANSPORT SYSTEM ACCESSORY PROTEIN PHOU"/>
    <property type="match status" value="1"/>
</dbReference>
<evidence type="ECO:0000256" key="6">
    <source>
        <dbReference type="ARBA" id="ARBA00022592"/>
    </source>
</evidence>
<dbReference type="GO" id="GO:0030643">
    <property type="term" value="P:intracellular phosphate ion homeostasis"/>
    <property type="evidence" value="ECO:0007669"/>
    <property type="project" value="InterPro"/>
</dbReference>
<dbReference type="GO" id="GO:0005737">
    <property type="term" value="C:cytoplasm"/>
    <property type="evidence" value="ECO:0007669"/>
    <property type="project" value="UniProtKB-SubCell"/>
</dbReference>
<evidence type="ECO:0000256" key="5">
    <source>
        <dbReference type="ARBA" id="ARBA00022490"/>
    </source>
</evidence>
<dbReference type="Gene3D" id="1.20.58.220">
    <property type="entry name" value="Phosphate transport system protein phou homolog 2, domain 2"/>
    <property type="match status" value="1"/>
</dbReference>
<reference evidence="9" key="1">
    <citation type="submission" date="2020-10" db="EMBL/GenBank/DDBJ databases">
        <authorList>
            <person name="Gilroy R."/>
        </authorList>
    </citation>
    <scope>NUCLEOTIDE SEQUENCE</scope>
    <source>
        <strain evidence="9">ChiBcec2-4451</strain>
    </source>
</reference>
<dbReference type="InterPro" id="IPR026022">
    <property type="entry name" value="PhoU_dom"/>
</dbReference>
<comment type="function">
    <text evidence="7">Plays a role in the regulation of phosphate uptake.</text>
</comment>
<dbReference type="EMBL" id="DVON01000076">
    <property type="protein sequence ID" value="HIV12207.1"/>
    <property type="molecule type" value="Genomic_DNA"/>
</dbReference>
<proteinExistence type="inferred from homology"/>
<feature type="domain" description="PhoU" evidence="8">
    <location>
        <begin position="122"/>
        <end position="205"/>
    </location>
</feature>
<comment type="subcellular location">
    <subcellularLocation>
        <location evidence="1 7">Cytoplasm</location>
    </subcellularLocation>
</comment>
<dbReference type="AlphaFoldDB" id="A0A9D1T5E5"/>
<dbReference type="GO" id="GO:0045936">
    <property type="term" value="P:negative regulation of phosphate metabolic process"/>
    <property type="evidence" value="ECO:0007669"/>
    <property type="project" value="InterPro"/>
</dbReference>
<evidence type="ECO:0000256" key="2">
    <source>
        <dbReference type="ARBA" id="ARBA00008107"/>
    </source>
</evidence>
<feature type="domain" description="PhoU" evidence="8">
    <location>
        <begin position="17"/>
        <end position="105"/>
    </location>
</feature>
<keyword evidence="6 7" id="KW-0592">Phosphate transport</keyword>
<evidence type="ECO:0000313" key="10">
    <source>
        <dbReference type="Proteomes" id="UP000886723"/>
    </source>
</evidence>
<evidence type="ECO:0000256" key="4">
    <source>
        <dbReference type="ARBA" id="ARBA00022448"/>
    </source>
</evidence>
<dbReference type="InterPro" id="IPR028366">
    <property type="entry name" value="PhoU"/>
</dbReference>
<dbReference type="NCBIfam" id="TIGR02135">
    <property type="entry name" value="phoU_full"/>
    <property type="match status" value="1"/>
</dbReference>
<keyword evidence="4 7" id="KW-0813">Transport</keyword>
<evidence type="ECO:0000313" key="9">
    <source>
        <dbReference type="EMBL" id="HIV12207.1"/>
    </source>
</evidence>
<evidence type="ECO:0000256" key="3">
    <source>
        <dbReference type="ARBA" id="ARBA00011738"/>
    </source>
</evidence>
<evidence type="ECO:0000256" key="7">
    <source>
        <dbReference type="PIRNR" id="PIRNR003107"/>
    </source>
</evidence>
<protein>
    <recommendedName>
        <fullName evidence="7">Phosphate-specific transport system accessory protein PhoU</fullName>
    </recommendedName>
</protein>
<accession>A0A9D1T5E5</accession>
<organism evidence="9 10">
    <name type="scientific">Candidatus Pullilachnospira stercoravium</name>
    <dbReference type="NCBI Taxonomy" id="2840913"/>
    <lineage>
        <taxon>Bacteria</taxon>
        <taxon>Bacillati</taxon>
        <taxon>Bacillota</taxon>
        <taxon>Clostridia</taxon>
        <taxon>Lachnospirales</taxon>
        <taxon>Lachnospiraceae</taxon>
        <taxon>Lachnospiraceae incertae sedis</taxon>
        <taxon>Candidatus Pullilachnospira</taxon>
    </lineage>
</organism>
<dbReference type="GO" id="GO:0006817">
    <property type="term" value="P:phosphate ion transport"/>
    <property type="evidence" value="ECO:0007669"/>
    <property type="project" value="UniProtKB-KW"/>
</dbReference>
<keyword evidence="5 7" id="KW-0963">Cytoplasm</keyword>
<dbReference type="PIRSF" id="PIRSF003107">
    <property type="entry name" value="PhoU"/>
    <property type="match status" value="1"/>
</dbReference>
<comment type="caution">
    <text evidence="9">The sequence shown here is derived from an EMBL/GenBank/DDBJ whole genome shotgun (WGS) entry which is preliminary data.</text>
</comment>
<dbReference type="InterPro" id="IPR038078">
    <property type="entry name" value="PhoU-like_sf"/>
</dbReference>
<evidence type="ECO:0000259" key="8">
    <source>
        <dbReference type="Pfam" id="PF01895"/>
    </source>
</evidence>
<comment type="subunit">
    <text evidence="3 7">Homodimer.</text>
</comment>
<reference evidence="9" key="2">
    <citation type="journal article" date="2021" name="PeerJ">
        <title>Extensive microbial diversity within the chicken gut microbiome revealed by metagenomics and culture.</title>
        <authorList>
            <person name="Gilroy R."/>
            <person name="Ravi A."/>
            <person name="Getino M."/>
            <person name="Pursley I."/>
            <person name="Horton D.L."/>
            <person name="Alikhan N.F."/>
            <person name="Baker D."/>
            <person name="Gharbi K."/>
            <person name="Hall N."/>
            <person name="Watson M."/>
            <person name="Adriaenssens E.M."/>
            <person name="Foster-Nyarko E."/>
            <person name="Jarju S."/>
            <person name="Secka A."/>
            <person name="Antonio M."/>
            <person name="Oren A."/>
            <person name="Chaudhuri R.R."/>
            <person name="La Ragione R."/>
            <person name="Hildebrand F."/>
            <person name="Pallen M.J."/>
        </authorList>
    </citation>
    <scope>NUCLEOTIDE SEQUENCE</scope>
    <source>
        <strain evidence="9">ChiBcec2-4451</strain>
    </source>
</reference>
<gene>
    <name evidence="9" type="primary">phoU</name>
    <name evidence="9" type="ORF">IAA63_03580</name>
</gene>
<dbReference type="FunFam" id="1.20.58.220:FF:000004">
    <property type="entry name" value="Phosphate-specific transport system accessory protein PhoU"/>
    <property type="match status" value="1"/>
</dbReference>
<dbReference type="SUPFAM" id="SSF109755">
    <property type="entry name" value="PhoU-like"/>
    <property type="match status" value="1"/>
</dbReference>
<comment type="similarity">
    <text evidence="2 7">Belongs to the PhoU family.</text>
</comment>